<accession>A0ABT8RKH5</accession>
<feature type="signal peptide" evidence="1">
    <location>
        <begin position="1"/>
        <end position="18"/>
    </location>
</feature>
<dbReference type="Proteomes" id="UP001168579">
    <property type="component" value="Unassembled WGS sequence"/>
</dbReference>
<dbReference type="EMBL" id="JAUKUC010000001">
    <property type="protein sequence ID" value="MDO1511480.1"/>
    <property type="molecule type" value="Genomic_DNA"/>
</dbReference>
<reference evidence="2" key="2">
    <citation type="submission" date="2023-06" db="EMBL/GenBank/DDBJ databases">
        <authorList>
            <person name="Lucena T."/>
            <person name="Sun Q."/>
        </authorList>
    </citation>
    <scope>NUCLEOTIDE SEQUENCE</scope>
    <source>
        <strain evidence="2">CECT 8869</strain>
    </source>
</reference>
<gene>
    <name evidence="2" type="ORF">Q2T41_02220</name>
</gene>
<dbReference type="RefSeq" id="WP_304434747.1">
    <property type="nucleotide sequence ID" value="NZ_JAUKUC010000001.1"/>
</dbReference>
<organism evidence="2 3">
    <name type="scientific">Maribacter confluentis</name>
    <dbReference type="NCBI Taxonomy" id="1656093"/>
    <lineage>
        <taxon>Bacteria</taxon>
        <taxon>Pseudomonadati</taxon>
        <taxon>Bacteroidota</taxon>
        <taxon>Flavobacteriia</taxon>
        <taxon>Flavobacteriales</taxon>
        <taxon>Flavobacteriaceae</taxon>
        <taxon>Maribacter</taxon>
    </lineage>
</organism>
<reference evidence="2" key="1">
    <citation type="journal article" date="2014" name="Int. J. Syst. Evol. Microbiol.">
        <title>Complete genome of a new Firmicutes species belonging to the dominant human colonic microbiota ('Ruminococcus bicirculans') reveals two chromosomes and a selective capacity to utilize plant glucans.</title>
        <authorList>
            <consortium name="NISC Comparative Sequencing Program"/>
            <person name="Wegmann U."/>
            <person name="Louis P."/>
            <person name="Goesmann A."/>
            <person name="Henrissat B."/>
            <person name="Duncan S.H."/>
            <person name="Flint H.J."/>
        </authorList>
    </citation>
    <scope>NUCLEOTIDE SEQUENCE</scope>
    <source>
        <strain evidence="2">CECT 8869</strain>
    </source>
</reference>
<protein>
    <recommendedName>
        <fullName evidence="4">Lipocalin-like domain-containing protein</fullName>
    </recommendedName>
</protein>
<sequence>MKKIIGLIALLLILVSAASTNTLKTDYMHTIEGTWELESFYNYDGQQVIDTVPTTDGYRQVKMYYNGKIMWSRYVPVDKVGRFGYGTYHITEDRLVETLEYGDNEMIQAMDTMRIFTFELMLSDDKFSQISLDEEGNRTFSENYKRID</sequence>
<evidence type="ECO:0000256" key="1">
    <source>
        <dbReference type="SAM" id="SignalP"/>
    </source>
</evidence>
<keyword evidence="1" id="KW-0732">Signal</keyword>
<evidence type="ECO:0000313" key="3">
    <source>
        <dbReference type="Proteomes" id="UP001168579"/>
    </source>
</evidence>
<evidence type="ECO:0000313" key="2">
    <source>
        <dbReference type="EMBL" id="MDO1511480.1"/>
    </source>
</evidence>
<evidence type="ECO:0008006" key="4">
    <source>
        <dbReference type="Google" id="ProtNLM"/>
    </source>
</evidence>
<comment type="caution">
    <text evidence="2">The sequence shown here is derived from an EMBL/GenBank/DDBJ whole genome shotgun (WGS) entry which is preliminary data.</text>
</comment>
<name>A0ABT8RKH5_9FLAO</name>
<proteinExistence type="predicted"/>
<dbReference type="Gene3D" id="2.40.128.490">
    <property type="entry name" value="Uncharacterised protein PF14869, DUF4488"/>
    <property type="match status" value="1"/>
</dbReference>
<feature type="chain" id="PRO_5046588033" description="Lipocalin-like domain-containing protein" evidence="1">
    <location>
        <begin position="19"/>
        <end position="148"/>
    </location>
</feature>
<keyword evidence="3" id="KW-1185">Reference proteome</keyword>